<feature type="chain" id="PRO_5016448954" description="Transferrin-binding protein B C-lobe/N-lobe beta barrel domain-containing protein" evidence="2">
    <location>
        <begin position="20"/>
        <end position="324"/>
    </location>
</feature>
<evidence type="ECO:0000256" key="2">
    <source>
        <dbReference type="SAM" id="SignalP"/>
    </source>
</evidence>
<evidence type="ECO:0000313" key="4">
    <source>
        <dbReference type="Proteomes" id="UP000249165"/>
    </source>
</evidence>
<protein>
    <recommendedName>
        <fullName evidence="5">Transferrin-binding protein B C-lobe/N-lobe beta barrel domain-containing protein</fullName>
    </recommendedName>
</protein>
<evidence type="ECO:0000313" key="3">
    <source>
        <dbReference type="EMBL" id="RAK16979.1"/>
    </source>
</evidence>
<name>A0A327YEQ8_9RHOB</name>
<reference evidence="3 4" key="1">
    <citation type="submission" date="2018-06" db="EMBL/GenBank/DDBJ databases">
        <title>Genomic Encyclopedia of Archaeal and Bacterial Type Strains, Phase II (KMG-II): from individual species to whole genera.</title>
        <authorList>
            <person name="Goeker M."/>
        </authorList>
    </citation>
    <scope>NUCLEOTIDE SEQUENCE [LARGE SCALE GENOMIC DNA]</scope>
    <source>
        <strain evidence="3 4">DSM 22011</strain>
    </source>
</reference>
<feature type="signal peptide" evidence="2">
    <location>
        <begin position="1"/>
        <end position="19"/>
    </location>
</feature>
<sequence>MITRFAIALAILGALSACNGNTSSGDDESTDEDTVEEPDSFPLPGSRVNPTASQSITRMEVDDGAGNGMIVDPTYDPDTDTFYVDNLAFDGANTYARADFSPLAEITGALGPFAVYENADTVTDPVNGDVIPQLQHKAIYAVSQSGQTELAIVRTGAFVDYGFGGFVYQRNGGVTIPTSGQASYSGSYGGLRDYQGTGKIEYSTADAQVYIDFEDYNEGDGVRGAITDRRIYDSNGVDISTDYVNIPTIQFEIGPGVARSNGEMSGTAFSMVDGATHETGSFYAVLSDGADNDVTAEEIVGIIVIEGTVGDTLARETGGFMVTR</sequence>
<keyword evidence="2" id="KW-0732">Signal</keyword>
<keyword evidence="4" id="KW-1185">Reference proteome</keyword>
<comment type="caution">
    <text evidence="3">The sequence shown here is derived from an EMBL/GenBank/DDBJ whole genome shotgun (WGS) entry which is preliminary data.</text>
</comment>
<proteinExistence type="predicted"/>
<evidence type="ECO:0008006" key="5">
    <source>
        <dbReference type="Google" id="ProtNLM"/>
    </source>
</evidence>
<gene>
    <name evidence="3" type="ORF">ATI53_101766</name>
</gene>
<dbReference type="OrthoDB" id="7739218at2"/>
<dbReference type="RefSeq" id="WP_111550396.1">
    <property type="nucleotide sequence ID" value="NZ_LIGK01000025.1"/>
</dbReference>
<accession>A0A327YEQ8</accession>
<dbReference type="EMBL" id="QLMG01000017">
    <property type="protein sequence ID" value="RAK16979.1"/>
    <property type="molecule type" value="Genomic_DNA"/>
</dbReference>
<evidence type="ECO:0000256" key="1">
    <source>
        <dbReference type="SAM" id="MobiDB-lite"/>
    </source>
</evidence>
<dbReference type="AlphaFoldDB" id="A0A327YEQ8"/>
<organism evidence="3 4">
    <name type="scientific">Salipiger aestuarii</name>
    <dbReference type="NCBI Taxonomy" id="568098"/>
    <lineage>
        <taxon>Bacteria</taxon>
        <taxon>Pseudomonadati</taxon>
        <taxon>Pseudomonadota</taxon>
        <taxon>Alphaproteobacteria</taxon>
        <taxon>Rhodobacterales</taxon>
        <taxon>Roseobacteraceae</taxon>
        <taxon>Salipiger</taxon>
    </lineage>
</organism>
<feature type="region of interest" description="Disordered" evidence="1">
    <location>
        <begin position="20"/>
        <end position="54"/>
    </location>
</feature>
<feature type="compositionally biased region" description="Acidic residues" evidence="1">
    <location>
        <begin position="25"/>
        <end position="39"/>
    </location>
</feature>
<dbReference type="PROSITE" id="PS51257">
    <property type="entry name" value="PROKAR_LIPOPROTEIN"/>
    <property type="match status" value="1"/>
</dbReference>
<dbReference type="Proteomes" id="UP000249165">
    <property type="component" value="Unassembled WGS sequence"/>
</dbReference>